<reference evidence="2 3" key="1">
    <citation type="submission" date="2020-10" db="EMBL/GenBank/DDBJ databases">
        <title>Connecting structure to function with the recovery of over 1000 high-quality activated sludge metagenome-assembled genomes encoding full-length rRNA genes using long-read sequencing.</title>
        <authorList>
            <person name="Singleton C.M."/>
            <person name="Petriglieri F."/>
            <person name="Kristensen J.M."/>
            <person name="Kirkegaard R.H."/>
            <person name="Michaelsen T.Y."/>
            <person name="Andersen M.H."/>
            <person name="Karst S.M."/>
            <person name="Dueholm M.S."/>
            <person name="Nielsen P.H."/>
            <person name="Albertsen M."/>
        </authorList>
    </citation>
    <scope>NUCLEOTIDE SEQUENCE [LARGE SCALE GENOMIC DNA]</scope>
    <source>
        <strain evidence="2">Ribe_18-Q3-R11-54_MAXAC.273</strain>
    </source>
</reference>
<dbReference type="AlphaFoldDB" id="A0A9D7T2B2"/>
<gene>
    <name evidence="2" type="ORF">IPP15_22205</name>
</gene>
<dbReference type="Proteomes" id="UP000808337">
    <property type="component" value="Unassembled WGS sequence"/>
</dbReference>
<accession>A0A9D7T2B2</accession>
<dbReference type="InterPro" id="IPR032577">
    <property type="entry name" value="DUF4920"/>
</dbReference>
<protein>
    <submittedName>
        <fullName evidence="2">DUF4920 domain-containing protein</fullName>
    </submittedName>
</protein>
<dbReference type="EMBL" id="JADKGY010000032">
    <property type="protein sequence ID" value="MBK9985039.1"/>
    <property type="molecule type" value="Genomic_DNA"/>
</dbReference>
<organism evidence="2 3">
    <name type="scientific">Candidatus Opimibacter skivensis</name>
    <dbReference type="NCBI Taxonomy" id="2982028"/>
    <lineage>
        <taxon>Bacteria</taxon>
        <taxon>Pseudomonadati</taxon>
        <taxon>Bacteroidota</taxon>
        <taxon>Saprospiria</taxon>
        <taxon>Saprospirales</taxon>
        <taxon>Saprospiraceae</taxon>
        <taxon>Candidatus Opimibacter</taxon>
    </lineage>
</organism>
<evidence type="ECO:0000313" key="2">
    <source>
        <dbReference type="EMBL" id="MBK9985039.1"/>
    </source>
</evidence>
<dbReference type="PROSITE" id="PS51257">
    <property type="entry name" value="PROKAR_LIPOPROTEIN"/>
    <property type="match status" value="1"/>
</dbReference>
<keyword evidence="1" id="KW-0732">Signal</keyword>
<feature type="chain" id="PRO_5039500971" evidence="1">
    <location>
        <begin position="22"/>
        <end position="160"/>
    </location>
</feature>
<feature type="signal peptide" evidence="1">
    <location>
        <begin position="1"/>
        <end position="21"/>
    </location>
</feature>
<comment type="caution">
    <text evidence="2">The sequence shown here is derived from an EMBL/GenBank/DDBJ whole genome shotgun (WGS) entry which is preliminary data.</text>
</comment>
<name>A0A9D7T2B2_9BACT</name>
<evidence type="ECO:0000256" key="1">
    <source>
        <dbReference type="SAM" id="SignalP"/>
    </source>
</evidence>
<proteinExistence type="predicted"/>
<evidence type="ECO:0000313" key="3">
    <source>
        <dbReference type="Proteomes" id="UP000808337"/>
    </source>
</evidence>
<dbReference type="Pfam" id="PF16267">
    <property type="entry name" value="DUF4920"/>
    <property type="match status" value="1"/>
</dbReference>
<sequence>MKNCQFAYFSLFLFVAFISCKSTPVAVGDTFGAGVSKPNESVEFADVIKKLETSDSVNVVMKAKVSEVCQAKGCWMNLVDPATASDEKLMVKFKDYAFFVPKDISGREVMVEGKAYKEVTSVEELRHYAEDAGKSAEEIAKITEPVSEKKFMATGVVLLK</sequence>